<comment type="caution">
    <text evidence="2">The sequence shown here is derived from an EMBL/GenBank/DDBJ whole genome shotgun (WGS) entry which is preliminary data.</text>
</comment>
<evidence type="ECO:0000256" key="1">
    <source>
        <dbReference type="SAM" id="MobiDB-lite"/>
    </source>
</evidence>
<proteinExistence type="predicted"/>
<organism evidence="2">
    <name type="scientific">marine sediment metagenome</name>
    <dbReference type="NCBI Taxonomy" id="412755"/>
    <lineage>
        <taxon>unclassified sequences</taxon>
        <taxon>metagenomes</taxon>
        <taxon>ecological metagenomes</taxon>
    </lineage>
</organism>
<dbReference type="AlphaFoldDB" id="A0A0F9BMI0"/>
<reference evidence="2" key="1">
    <citation type="journal article" date="2015" name="Nature">
        <title>Complex archaea that bridge the gap between prokaryotes and eukaryotes.</title>
        <authorList>
            <person name="Spang A."/>
            <person name="Saw J.H."/>
            <person name="Jorgensen S.L."/>
            <person name="Zaremba-Niedzwiedzka K."/>
            <person name="Martijn J."/>
            <person name="Lind A.E."/>
            <person name="van Eijk R."/>
            <person name="Schleper C."/>
            <person name="Guy L."/>
            <person name="Ettema T.J."/>
        </authorList>
    </citation>
    <scope>NUCLEOTIDE SEQUENCE</scope>
</reference>
<evidence type="ECO:0000313" key="2">
    <source>
        <dbReference type="EMBL" id="KKL23030.1"/>
    </source>
</evidence>
<accession>A0A0F9BMI0</accession>
<feature type="compositionally biased region" description="Basic residues" evidence="1">
    <location>
        <begin position="13"/>
        <end position="22"/>
    </location>
</feature>
<protein>
    <recommendedName>
        <fullName evidence="3">HNH nuclease domain-containing protein</fullName>
    </recommendedName>
</protein>
<gene>
    <name evidence="2" type="ORF">LCGC14_2429470</name>
</gene>
<name>A0A0F9BMI0_9ZZZZ</name>
<dbReference type="EMBL" id="LAZR01037125">
    <property type="protein sequence ID" value="KKL23030.1"/>
    <property type="molecule type" value="Genomic_DNA"/>
</dbReference>
<sequence length="144" mass="17053">MAKREWNPTIPGAKKKRKKKTPLQKMHDKCWAMAKKVVYLRDHGQCQRCFKPVKSTNAHTSHTFPKSTHAAIKYNLLNLTLLCYHDHINWYHKNPIAASEWIRETFPDRIAVIEKIPRLRSYRVDDLQEILEELQAEYERLSNG</sequence>
<feature type="region of interest" description="Disordered" evidence="1">
    <location>
        <begin position="1"/>
        <end position="22"/>
    </location>
</feature>
<dbReference type="Gene3D" id="1.10.30.50">
    <property type="match status" value="1"/>
</dbReference>
<evidence type="ECO:0008006" key="3">
    <source>
        <dbReference type="Google" id="ProtNLM"/>
    </source>
</evidence>